<feature type="transmembrane region" description="Helical" evidence="1">
    <location>
        <begin position="62"/>
        <end position="79"/>
    </location>
</feature>
<keyword evidence="1" id="KW-0472">Membrane</keyword>
<feature type="transmembrane region" description="Helical" evidence="1">
    <location>
        <begin position="100"/>
        <end position="119"/>
    </location>
</feature>
<comment type="caution">
    <text evidence="2">The sequence shown here is derived from an EMBL/GenBank/DDBJ whole genome shotgun (WGS) entry which is preliminary data.</text>
</comment>
<gene>
    <name evidence="2" type="ORF">WS67_18150</name>
</gene>
<organism evidence="2 3">
    <name type="scientific">Burkholderia singularis</name>
    <dbReference type="NCBI Taxonomy" id="1503053"/>
    <lineage>
        <taxon>Bacteria</taxon>
        <taxon>Pseudomonadati</taxon>
        <taxon>Pseudomonadota</taxon>
        <taxon>Betaproteobacteria</taxon>
        <taxon>Burkholderiales</taxon>
        <taxon>Burkholderiaceae</taxon>
        <taxon>Burkholderia</taxon>
        <taxon>pseudomallei group</taxon>
    </lineage>
</organism>
<feature type="transmembrane region" description="Helical" evidence="1">
    <location>
        <begin position="180"/>
        <end position="204"/>
    </location>
</feature>
<dbReference type="Proteomes" id="UP000062788">
    <property type="component" value="Unassembled WGS sequence"/>
</dbReference>
<evidence type="ECO:0000256" key="1">
    <source>
        <dbReference type="SAM" id="Phobius"/>
    </source>
</evidence>
<name>A0A118DMY6_9BURK</name>
<evidence type="ECO:0000313" key="2">
    <source>
        <dbReference type="EMBL" id="KVE25614.1"/>
    </source>
</evidence>
<sequence>MNESTIASESLRQASSLAAAESADLRQLSKRIVVAQAWASAFLLLLWPLLNLWHPTQFRWHATVHALSAVGMVVFGSYAGHQAIYLLRGAASRLPTIRRLILWCVGLSALVVISGNWAYMPYRGVGGARQRLLDSAPFFQNVVMEFKEFICLLPLPLYIGAAFLLYYYGQQSARDQRVAAVIGVLLIAAWAFLMAGAVMGMSIAKVQFL</sequence>
<feature type="transmembrane region" description="Helical" evidence="1">
    <location>
        <begin position="32"/>
        <end position="50"/>
    </location>
</feature>
<reference evidence="2 3" key="1">
    <citation type="submission" date="2015-11" db="EMBL/GenBank/DDBJ databases">
        <title>Expanding the genomic diversity of Burkholderia species for the development of highly accurate diagnostics.</title>
        <authorList>
            <person name="Sahl J."/>
            <person name="Keim P."/>
            <person name="Wagner D."/>
        </authorList>
    </citation>
    <scope>NUCLEOTIDE SEQUENCE [LARGE SCALE GENOMIC DNA]</scope>
    <source>
        <strain evidence="2 3">TSV85</strain>
    </source>
</reference>
<evidence type="ECO:0000313" key="3">
    <source>
        <dbReference type="Proteomes" id="UP000062788"/>
    </source>
</evidence>
<dbReference type="RefSeq" id="WP_059518952.1">
    <property type="nucleotide sequence ID" value="NZ_LOWA01000038.1"/>
</dbReference>
<keyword evidence="1" id="KW-0812">Transmembrane</keyword>
<accession>A0A118DMY6</accession>
<dbReference type="AlphaFoldDB" id="A0A118DMY6"/>
<keyword evidence="3" id="KW-1185">Reference proteome</keyword>
<proteinExistence type="predicted"/>
<feature type="transmembrane region" description="Helical" evidence="1">
    <location>
        <begin position="149"/>
        <end position="168"/>
    </location>
</feature>
<dbReference type="OrthoDB" id="511101at2"/>
<keyword evidence="1" id="KW-1133">Transmembrane helix</keyword>
<protein>
    <submittedName>
        <fullName evidence="2">Uncharacterized protein</fullName>
    </submittedName>
</protein>
<dbReference type="EMBL" id="LOWA01000038">
    <property type="protein sequence ID" value="KVE25614.1"/>
    <property type="molecule type" value="Genomic_DNA"/>
</dbReference>